<dbReference type="EMBL" id="SPHZ02000003">
    <property type="protein sequence ID" value="KAF0924996.1"/>
    <property type="molecule type" value="Genomic_DNA"/>
</dbReference>
<reference evidence="1 2" key="1">
    <citation type="submission" date="2019-11" db="EMBL/GenBank/DDBJ databases">
        <title>Whole genome sequence of Oryza granulata.</title>
        <authorList>
            <person name="Li W."/>
        </authorList>
    </citation>
    <scope>NUCLEOTIDE SEQUENCE [LARGE SCALE GENOMIC DNA]</scope>
    <source>
        <strain evidence="2">cv. Menghai</strain>
        <tissue evidence="1">Leaf</tissue>
    </source>
</reference>
<keyword evidence="2" id="KW-1185">Reference proteome</keyword>
<accession>A0A6G1EK65</accession>
<protein>
    <submittedName>
        <fullName evidence="1">Uncharacterized protein</fullName>
    </submittedName>
</protein>
<organism evidence="1 2">
    <name type="scientific">Oryza meyeriana var. granulata</name>
    <dbReference type="NCBI Taxonomy" id="110450"/>
    <lineage>
        <taxon>Eukaryota</taxon>
        <taxon>Viridiplantae</taxon>
        <taxon>Streptophyta</taxon>
        <taxon>Embryophyta</taxon>
        <taxon>Tracheophyta</taxon>
        <taxon>Spermatophyta</taxon>
        <taxon>Magnoliopsida</taxon>
        <taxon>Liliopsida</taxon>
        <taxon>Poales</taxon>
        <taxon>Poaceae</taxon>
        <taxon>BOP clade</taxon>
        <taxon>Oryzoideae</taxon>
        <taxon>Oryzeae</taxon>
        <taxon>Oryzinae</taxon>
        <taxon>Oryza</taxon>
        <taxon>Oryza meyeriana</taxon>
    </lineage>
</organism>
<comment type="caution">
    <text evidence="1">The sequence shown here is derived from an EMBL/GenBank/DDBJ whole genome shotgun (WGS) entry which is preliminary data.</text>
</comment>
<dbReference type="AlphaFoldDB" id="A0A6G1EK65"/>
<sequence length="114" mass="12440">MGIGDNQAQMWFPRPPLFASSSSPDVKIDWRGRGLQIATSSACRRRWLRVGRTCAENLLAVVHHSVDRLAHGEAANDPAWKPATHQARGAPTGFIGMRPQRPALHSAFSSPEGC</sequence>
<evidence type="ECO:0000313" key="2">
    <source>
        <dbReference type="Proteomes" id="UP000479710"/>
    </source>
</evidence>
<evidence type="ECO:0000313" key="1">
    <source>
        <dbReference type="EMBL" id="KAF0924996.1"/>
    </source>
</evidence>
<name>A0A6G1EK65_9ORYZ</name>
<proteinExistence type="predicted"/>
<gene>
    <name evidence="1" type="ORF">E2562_015059</name>
</gene>
<dbReference type="Proteomes" id="UP000479710">
    <property type="component" value="Unassembled WGS sequence"/>
</dbReference>